<keyword evidence="10" id="KW-0560">Oxidoreductase</keyword>
<comment type="similarity">
    <text evidence="4">Belongs to the cytochrome P450 family.</text>
</comment>
<dbReference type="Pfam" id="PF00067">
    <property type="entry name" value="p450"/>
    <property type="match status" value="2"/>
</dbReference>
<evidence type="ECO:0000256" key="13">
    <source>
        <dbReference type="ARBA" id="ARBA00023136"/>
    </source>
</evidence>
<evidence type="ECO:0000256" key="11">
    <source>
        <dbReference type="ARBA" id="ARBA00023004"/>
    </source>
</evidence>
<reference evidence="18" key="1">
    <citation type="submission" date="2025-08" db="UniProtKB">
        <authorList>
            <consortium name="RefSeq"/>
        </authorList>
    </citation>
    <scope>IDENTIFICATION</scope>
    <source>
        <tissue evidence="18">Whole larvae</tissue>
    </source>
</reference>
<evidence type="ECO:0000256" key="5">
    <source>
        <dbReference type="ARBA" id="ARBA00012109"/>
    </source>
</evidence>
<dbReference type="RefSeq" id="XP_026755090.2">
    <property type="nucleotide sequence ID" value="XM_026899289.3"/>
</dbReference>
<dbReference type="AlphaFoldDB" id="A0A6J1WSI8"/>
<evidence type="ECO:0000256" key="6">
    <source>
        <dbReference type="ARBA" id="ARBA00022617"/>
    </source>
</evidence>
<evidence type="ECO:0000256" key="8">
    <source>
        <dbReference type="ARBA" id="ARBA00022824"/>
    </source>
</evidence>
<keyword evidence="17" id="KW-1185">Reference proteome</keyword>
<accession>A0A6J1WSI8</accession>
<dbReference type="InterPro" id="IPR050476">
    <property type="entry name" value="Insect_CytP450_Detox"/>
</dbReference>
<feature type="binding site" description="axial binding residue" evidence="15">
    <location>
        <position position="988"/>
    </location>
    <ligand>
        <name>heme</name>
        <dbReference type="ChEBI" id="CHEBI:30413"/>
    </ligand>
    <ligandPart>
        <name>Fe</name>
        <dbReference type="ChEBI" id="CHEBI:18248"/>
    </ligandPart>
</feature>
<dbReference type="CDD" id="cd11056">
    <property type="entry name" value="CYP6-like"/>
    <property type="match status" value="2"/>
</dbReference>
<comment type="catalytic activity">
    <reaction evidence="14">
        <text>an organic molecule + reduced [NADPH--hemoprotein reductase] + O2 = an alcohol + oxidized [NADPH--hemoprotein reductase] + H2O + H(+)</text>
        <dbReference type="Rhea" id="RHEA:17149"/>
        <dbReference type="Rhea" id="RHEA-COMP:11964"/>
        <dbReference type="Rhea" id="RHEA-COMP:11965"/>
        <dbReference type="ChEBI" id="CHEBI:15377"/>
        <dbReference type="ChEBI" id="CHEBI:15378"/>
        <dbReference type="ChEBI" id="CHEBI:15379"/>
        <dbReference type="ChEBI" id="CHEBI:30879"/>
        <dbReference type="ChEBI" id="CHEBI:57618"/>
        <dbReference type="ChEBI" id="CHEBI:58210"/>
        <dbReference type="ChEBI" id="CHEBI:142491"/>
        <dbReference type="EC" id="1.14.14.1"/>
    </reaction>
</comment>
<evidence type="ECO:0000256" key="2">
    <source>
        <dbReference type="ARBA" id="ARBA00004174"/>
    </source>
</evidence>
<dbReference type="InterPro" id="IPR017972">
    <property type="entry name" value="Cyt_P450_CS"/>
</dbReference>
<evidence type="ECO:0000256" key="15">
    <source>
        <dbReference type="PIRSR" id="PIRSR602401-1"/>
    </source>
</evidence>
<evidence type="ECO:0000256" key="14">
    <source>
        <dbReference type="ARBA" id="ARBA00047827"/>
    </source>
</evidence>
<sequence length="1052" mass="123101">MIALVLITLSVICFLVYYVSIREFDYWAKRNIPYIKPSPFVGNYGEYICLRKFMGHAAQEICQKFPNSPYVGAFYGCKPTLMVQDPDIIKLVMTKDFYYFSSREIADYVHKELITRNLFFSYGDKWKLLRQNLSPMFSLSKLKNMFNLIEKCTHEFESLLDYECRKNNVIRVRTLMSRYTMDCIGECIFGVNTKTMERNSENNPFTIMGDLLFHDTKYSGFKQIARSVWPSVFYGIGMKNFSDDIVKFFYKLMIDVFAGREYKPSSRNDFMDLILNMKHNKYISCDSLKSSKGGERKISQKADDEFLVSQCIGIFAAGYETSATTLHYALYELAKNQEIQTKVVQEIDDYLQRNNNKIGFECTTELPFLEACIDETLRRYPVLSVITREVSEQYTLPCGAVLDKGVRVHIPVYHLHHNPKYFPDPEEFRPNRFLGDAKRDIKQYVYLPFGEGPRICLGMRFSRIQIIPGIITILKKYRMELADDVPLKLELKSTTLVTQPIQEIKLRFVEREDWVDRQLKYAEGNKISPVHDLTMIGTVLLFASVLLIYYALKVRGNYWRKRKIPYAKPTPLLGNYGEYILMKRSFGEVAQKICNQFPDAPYFGAFYGTEPTLMVQDPKIIKQIMTKDFYYCSGREISNYCDNEIFTQNLFFTYGDKWKVLRQNLTPLFSSAKMKNMFYLIENSCHGLERMLDNEFDNNQLVQIRTLFARYTMDSIGTCAFGINTKTMEGDSKDNPFTYMGKTLFLETYYRGFKLITRAIWPALFYGLGMKSFPTEVDRFFHKLMTNVFAGRNYKPSLRNDFVDLVLKFNDQKYIVGDKLSNMKGDEKRIKMKVDDDFLVSQCVLIFAGGFETTSTTLQYFMYELAKHPVAQNKVIEEVDEYLRRQNNKLEYECITEMPYVEACINETLRLYPVFAVLTRELAEKYTLPCGAVLDKGVRIHIPVYHLHHHPDHFPEPEEYRPERFYGDQQQNIKPYTYLPFGEGPRICIGMRFAKMQMMAGIITFFNKYRVELPEGTPRKLQFGATTIVNQPREMIKLKLVRREGWEQRTLA</sequence>
<evidence type="ECO:0000313" key="17">
    <source>
        <dbReference type="Proteomes" id="UP001652740"/>
    </source>
</evidence>
<dbReference type="SUPFAM" id="SSF48264">
    <property type="entry name" value="Cytochrome P450"/>
    <property type="match status" value="2"/>
</dbReference>
<evidence type="ECO:0000256" key="16">
    <source>
        <dbReference type="SAM" id="Phobius"/>
    </source>
</evidence>
<evidence type="ECO:0000256" key="12">
    <source>
        <dbReference type="ARBA" id="ARBA00023033"/>
    </source>
</evidence>
<dbReference type="KEGG" id="gmw:113515137"/>
<dbReference type="Gene3D" id="1.10.630.10">
    <property type="entry name" value="Cytochrome P450"/>
    <property type="match status" value="2"/>
</dbReference>
<evidence type="ECO:0000256" key="9">
    <source>
        <dbReference type="ARBA" id="ARBA00022848"/>
    </source>
</evidence>
<dbReference type="GO" id="GO:0020037">
    <property type="term" value="F:heme binding"/>
    <property type="evidence" value="ECO:0007669"/>
    <property type="project" value="InterPro"/>
</dbReference>
<keyword evidence="9" id="KW-0492">Microsome</keyword>
<feature type="transmembrane region" description="Helical" evidence="16">
    <location>
        <begin position="533"/>
        <end position="552"/>
    </location>
</feature>
<dbReference type="InterPro" id="IPR001128">
    <property type="entry name" value="Cyt_P450"/>
</dbReference>
<keyword evidence="7 15" id="KW-0479">Metal-binding</keyword>
<protein>
    <recommendedName>
        <fullName evidence="5">unspecific monooxygenase</fullName>
        <ecNumber evidence="5">1.14.14.1</ecNumber>
    </recommendedName>
</protein>
<dbReference type="PRINTS" id="PR00385">
    <property type="entry name" value="P450"/>
</dbReference>
<dbReference type="InParanoid" id="A0A6J1WSI8"/>
<keyword evidence="6 15" id="KW-0349">Heme</keyword>
<keyword evidence="13 16" id="KW-0472">Membrane</keyword>
<keyword evidence="8" id="KW-0256">Endoplasmic reticulum</keyword>
<dbReference type="InterPro" id="IPR002401">
    <property type="entry name" value="Cyt_P450_E_grp-I"/>
</dbReference>
<dbReference type="PROSITE" id="PS00086">
    <property type="entry name" value="CYTOCHROME_P450"/>
    <property type="match status" value="2"/>
</dbReference>
<dbReference type="InterPro" id="IPR036396">
    <property type="entry name" value="Cyt_P450_sf"/>
</dbReference>
<gene>
    <name evidence="18" type="primary">LOC113515137</name>
</gene>
<evidence type="ECO:0000256" key="1">
    <source>
        <dbReference type="ARBA" id="ARBA00001971"/>
    </source>
</evidence>
<dbReference type="GO" id="GO:0005789">
    <property type="term" value="C:endoplasmic reticulum membrane"/>
    <property type="evidence" value="ECO:0007669"/>
    <property type="project" value="UniProtKB-SubCell"/>
</dbReference>
<dbReference type="GO" id="GO:0005506">
    <property type="term" value="F:iron ion binding"/>
    <property type="evidence" value="ECO:0007669"/>
    <property type="project" value="InterPro"/>
</dbReference>
<dbReference type="PANTHER" id="PTHR24292:SF54">
    <property type="entry name" value="CYP9F3-RELATED"/>
    <property type="match status" value="1"/>
</dbReference>
<evidence type="ECO:0000313" key="18">
    <source>
        <dbReference type="RefSeq" id="XP_026755090.2"/>
    </source>
</evidence>
<evidence type="ECO:0000256" key="10">
    <source>
        <dbReference type="ARBA" id="ARBA00023002"/>
    </source>
</evidence>
<dbReference type="PRINTS" id="PR00463">
    <property type="entry name" value="EP450I"/>
</dbReference>
<dbReference type="GO" id="GO:0016712">
    <property type="term" value="F:oxidoreductase activity, acting on paired donors, with incorporation or reduction of molecular oxygen, reduced flavin or flavoprotein as one donor, and incorporation of one atom of oxygen"/>
    <property type="evidence" value="ECO:0007669"/>
    <property type="project" value="UniProtKB-EC"/>
</dbReference>
<comment type="subcellular location">
    <subcellularLocation>
        <location evidence="3">Endoplasmic reticulum membrane</location>
        <topology evidence="3">Peripheral membrane protein</topology>
    </subcellularLocation>
    <subcellularLocation>
        <location evidence="2">Microsome membrane</location>
        <topology evidence="2">Peripheral membrane protein</topology>
    </subcellularLocation>
</comment>
<dbReference type="PANTHER" id="PTHR24292">
    <property type="entry name" value="CYTOCHROME P450"/>
    <property type="match status" value="1"/>
</dbReference>
<evidence type="ECO:0000256" key="4">
    <source>
        <dbReference type="ARBA" id="ARBA00010617"/>
    </source>
</evidence>
<comment type="cofactor">
    <cofactor evidence="1 15">
        <name>heme</name>
        <dbReference type="ChEBI" id="CHEBI:30413"/>
    </cofactor>
</comment>
<keyword evidence="16" id="KW-1133">Transmembrane helix</keyword>
<keyword evidence="16" id="KW-0812">Transmembrane</keyword>
<organism evidence="17 18">
    <name type="scientific">Galleria mellonella</name>
    <name type="common">Greater wax moth</name>
    <dbReference type="NCBI Taxonomy" id="7137"/>
    <lineage>
        <taxon>Eukaryota</taxon>
        <taxon>Metazoa</taxon>
        <taxon>Ecdysozoa</taxon>
        <taxon>Arthropoda</taxon>
        <taxon>Hexapoda</taxon>
        <taxon>Insecta</taxon>
        <taxon>Pterygota</taxon>
        <taxon>Neoptera</taxon>
        <taxon>Endopterygota</taxon>
        <taxon>Lepidoptera</taxon>
        <taxon>Glossata</taxon>
        <taxon>Ditrysia</taxon>
        <taxon>Pyraloidea</taxon>
        <taxon>Pyralidae</taxon>
        <taxon>Galleriinae</taxon>
        <taxon>Galleria</taxon>
    </lineage>
</organism>
<evidence type="ECO:0000256" key="3">
    <source>
        <dbReference type="ARBA" id="ARBA00004406"/>
    </source>
</evidence>
<proteinExistence type="inferred from homology"/>
<name>A0A6J1WSI8_GALME</name>
<evidence type="ECO:0000256" key="7">
    <source>
        <dbReference type="ARBA" id="ARBA00022723"/>
    </source>
</evidence>
<dbReference type="Proteomes" id="UP001652740">
    <property type="component" value="Unplaced"/>
</dbReference>
<keyword evidence="12" id="KW-0503">Monooxygenase</keyword>
<keyword evidence="11 15" id="KW-0408">Iron</keyword>
<dbReference type="EC" id="1.14.14.1" evidence="5"/>
<dbReference type="GeneID" id="113515137"/>